<organism evidence="2 3">
    <name type="scientific">Pandoraea aquatica</name>
    <dbReference type="NCBI Taxonomy" id="2508290"/>
    <lineage>
        <taxon>Bacteria</taxon>
        <taxon>Pseudomonadati</taxon>
        <taxon>Pseudomonadota</taxon>
        <taxon>Betaproteobacteria</taxon>
        <taxon>Burkholderiales</taxon>
        <taxon>Burkholderiaceae</taxon>
        <taxon>Pandoraea</taxon>
    </lineage>
</organism>
<dbReference type="Proteomes" id="UP000366819">
    <property type="component" value="Unassembled WGS sequence"/>
</dbReference>
<dbReference type="EMBL" id="CABPSN010000012">
    <property type="protein sequence ID" value="VVE56407.1"/>
    <property type="molecule type" value="Genomic_DNA"/>
</dbReference>
<accession>A0A5E4Z6W1</accession>
<dbReference type="AlphaFoldDB" id="A0A5E4Z6W1"/>
<protein>
    <submittedName>
        <fullName evidence="2">Uncharacterized protein</fullName>
    </submittedName>
</protein>
<name>A0A5E4Z6W1_9BURK</name>
<evidence type="ECO:0000256" key="1">
    <source>
        <dbReference type="SAM" id="MobiDB-lite"/>
    </source>
</evidence>
<sequence>MKNPINTGGITYPLAVLLCLIAYVLGHQTASPARNIAFAEKGAVLLEAALDRPNRTEQQMKTEIAAPIRAVLRRYQELGYVVIDASRNDDGDMTIAAIPANAVDITNELRAAVNLQQQPAATLAPAPGAHEGVAREQRTE</sequence>
<evidence type="ECO:0000313" key="3">
    <source>
        <dbReference type="Proteomes" id="UP000366819"/>
    </source>
</evidence>
<feature type="region of interest" description="Disordered" evidence="1">
    <location>
        <begin position="121"/>
        <end position="140"/>
    </location>
</feature>
<evidence type="ECO:0000313" key="2">
    <source>
        <dbReference type="EMBL" id="VVE56407.1"/>
    </source>
</evidence>
<gene>
    <name evidence="2" type="ORF">PAQ31011_05102</name>
</gene>
<reference evidence="2 3" key="1">
    <citation type="submission" date="2019-08" db="EMBL/GenBank/DDBJ databases">
        <authorList>
            <person name="Peeters C."/>
        </authorList>
    </citation>
    <scope>NUCLEOTIDE SEQUENCE [LARGE SCALE GENOMIC DNA]</scope>
    <source>
        <strain evidence="2 3">LMG 31011</strain>
    </source>
</reference>
<proteinExistence type="predicted"/>
<dbReference type="RefSeq" id="WP_246179781.1">
    <property type="nucleotide sequence ID" value="NZ_CABPSN010000012.1"/>
</dbReference>
<keyword evidence="3" id="KW-1185">Reference proteome</keyword>